<evidence type="ECO:0000313" key="5">
    <source>
        <dbReference type="Proteomes" id="UP000321353"/>
    </source>
</evidence>
<dbReference type="EMBL" id="CP036264">
    <property type="protein sequence ID" value="QEG01193.1"/>
    <property type="molecule type" value="Genomic_DNA"/>
</dbReference>
<evidence type="ECO:0000313" key="4">
    <source>
        <dbReference type="EMBL" id="QEG01193.1"/>
    </source>
</evidence>
<dbReference type="Gene3D" id="2.30.30.240">
    <property type="entry name" value="PRC-barrel domain"/>
    <property type="match status" value="1"/>
</dbReference>
<accession>A0A5B9MIK8</accession>
<name>A0A5B9MIK8_9BACT</name>
<evidence type="ECO:0000256" key="2">
    <source>
        <dbReference type="SAM" id="SignalP"/>
    </source>
</evidence>
<protein>
    <submittedName>
        <fullName evidence="4">PRC-barrel domain protein</fullName>
    </submittedName>
</protein>
<keyword evidence="2" id="KW-0732">Signal</keyword>
<dbReference type="PANTHER" id="PTHR36505:SF1">
    <property type="entry name" value="BLR1072 PROTEIN"/>
    <property type="match status" value="1"/>
</dbReference>
<feature type="chain" id="PRO_5022844393" evidence="2">
    <location>
        <begin position="25"/>
        <end position="195"/>
    </location>
</feature>
<evidence type="ECO:0000256" key="1">
    <source>
        <dbReference type="SAM" id="Coils"/>
    </source>
</evidence>
<dbReference type="Proteomes" id="UP000321353">
    <property type="component" value="Chromosome"/>
</dbReference>
<dbReference type="SUPFAM" id="SSF50346">
    <property type="entry name" value="PRC-barrel domain"/>
    <property type="match status" value="1"/>
</dbReference>
<feature type="domain" description="PRC-barrel" evidence="3">
    <location>
        <begin position="54"/>
        <end position="121"/>
    </location>
</feature>
<dbReference type="InterPro" id="IPR027275">
    <property type="entry name" value="PRC-brl_dom"/>
</dbReference>
<sequence precursor="true">MRLAIRKATTVFGIVALLAAPAMAQDASTKERVQRNAQRGSSVGQLDSKTKGTTVRASQLLGLNVYDAEGEGIAEIKDIVLDANSGRVLYAAVTYGGIFGLGDKLFAVPFKAFHVKQERDNPDDVYLTLNVTEKQLDGAQGFDQDNWPNFADENFVSELNRRYNVKADQQNRNLRERLESRENRVEEVEIDIERE</sequence>
<reference evidence="4 5" key="1">
    <citation type="submission" date="2019-02" db="EMBL/GenBank/DDBJ databases">
        <title>Planctomycetal bacteria perform biofilm scaping via a novel small molecule.</title>
        <authorList>
            <person name="Jeske O."/>
            <person name="Boedeker C."/>
            <person name="Wiegand S."/>
            <person name="Breitling P."/>
            <person name="Kallscheuer N."/>
            <person name="Jogler M."/>
            <person name="Rohde M."/>
            <person name="Petersen J."/>
            <person name="Medema M.H."/>
            <person name="Surup F."/>
            <person name="Jogler C."/>
        </authorList>
    </citation>
    <scope>NUCLEOTIDE SEQUENCE [LARGE SCALE GENOMIC DNA]</scope>
    <source>
        <strain evidence="4 5">Mal15</strain>
    </source>
</reference>
<dbReference type="KEGG" id="smam:Mal15_52690"/>
<dbReference type="Pfam" id="PF05239">
    <property type="entry name" value="PRC"/>
    <property type="match status" value="1"/>
</dbReference>
<dbReference type="RefSeq" id="WP_147870298.1">
    <property type="nucleotide sequence ID" value="NZ_CP036264.1"/>
</dbReference>
<keyword evidence="1" id="KW-0175">Coiled coil</keyword>
<feature type="coiled-coil region" evidence="1">
    <location>
        <begin position="164"/>
        <end position="191"/>
    </location>
</feature>
<feature type="signal peptide" evidence="2">
    <location>
        <begin position="1"/>
        <end position="24"/>
    </location>
</feature>
<dbReference type="InterPro" id="IPR011033">
    <property type="entry name" value="PRC_barrel-like_sf"/>
</dbReference>
<dbReference type="AlphaFoldDB" id="A0A5B9MIK8"/>
<proteinExistence type="predicted"/>
<organism evidence="4 5">
    <name type="scientific">Stieleria maiorica</name>
    <dbReference type="NCBI Taxonomy" id="2795974"/>
    <lineage>
        <taxon>Bacteria</taxon>
        <taxon>Pseudomonadati</taxon>
        <taxon>Planctomycetota</taxon>
        <taxon>Planctomycetia</taxon>
        <taxon>Pirellulales</taxon>
        <taxon>Pirellulaceae</taxon>
        <taxon>Stieleria</taxon>
    </lineage>
</organism>
<keyword evidence="5" id="KW-1185">Reference proteome</keyword>
<dbReference type="PANTHER" id="PTHR36505">
    <property type="entry name" value="BLR1072 PROTEIN"/>
    <property type="match status" value="1"/>
</dbReference>
<evidence type="ECO:0000259" key="3">
    <source>
        <dbReference type="Pfam" id="PF05239"/>
    </source>
</evidence>
<gene>
    <name evidence="4" type="ORF">Mal15_52690</name>
</gene>